<dbReference type="GO" id="GO:0005886">
    <property type="term" value="C:plasma membrane"/>
    <property type="evidence" value="ECO:0007669"/>
    <property type="project" value="TreeGrafter"/>
</dbReference>
<dbReference type="InterPro" id="IPR037522">
    <property type="entry name" value="HD_GYP_dom"/>
</dbReference>
<evidence type="ECO:0000256" key="2">
    <source>
        <dbReference type="ARBA" id="ARBA00022692"/>
    </source>
</evidence>
<dbReference type="Pfam" id="PF00990">
    <property type="entry name" value="GGDEF"/>
    <property type="match status" value="1"/>
</dbReference>
<keyword evidence="3 5" id="KW-1133">Transmembrane helix</keyword>
<evidence type="ECO:0000256" key="1">
    <source>
        <dbReference type="ARBA" id="ARBA00004141"/>
    </source>
</evidence>
<sequence length="922" mass="104312">MNIEEMKDSQEEWRLPRELGTRDLTAWLILIVLFYLSVSVVQRASIMAFFYWLLSLLFVIPISYVMCWLARHLSFHGGHYIWIRKMGGPRWGEITGAFTCLYGVCVILTTLQGTLILIHSIEPRWFNDSLSSFLGEGGLLLMTTLLALIPLHYLKHLLFGSAILYVIIFLVVGLAGFYWLYQGHTPGINLSNVRIEQPHWRHIGAFSIVMWAFMGTDWPFIMGREVRKEASKASRFVWWGSAWLLIAYIVATFGVLVVLPQQKAESLDAMFLTVKTSFGDLAGLIVLIVLSITQIAVSITILQVCSRMFMTMSQDKLLPKRFASIYRGKVPVIGILAQTSACFIIFLIIGVMLYNLDSAEVWIGDRGIQVNVALQALAALIWSLATILLYGLVIYNLTGQRARVKTSLFRLEIPSKASSLKVRAFCIVGIFSTLAGGVLILFYSWIPNMLPMPSWTFLIAFSTGVVLVLGWLCAEVTRQWRLTQDLKCKTRKEQELITQLRDIYQDQCTLANQQQTLLRQRDVLFREQAHLAVTDALTGLPNQRAIIKELKKVIATCAFHKLPCALLFVDVDHFKHINDNFGHRTGDIVLRLIGERLRDFMGERAIVGRYGGEEFVVILHGIALQKAELYAEKIRLMMQNRPFEWISEELERSISYHLTVSIGVVTFPEHACCGENLLRAADRAMYRAKARGRNYIHVEQPSAKSSDDPRIDGDRLLPLEATTLKALLALLQERDVKIYEHGQRVAKLSGYVAQDIGCSGEDSLIIRIAGLLHNIGNLNSQNEREYCITPIFNYELRESQEDIQASARILSRAGYIFSLAARTLQLRHEHWDGSGYPAGLRRTEIPLIARILAVVDTYDALITCYSYTAEAAYARLLIWGGTYFDIEVVWALGRTLRGAERFTDPALPTVNLPLPTQQYTEG</sequence>
<feature type="transmembrane region" description="Helical" evidence="5">
    <location>
        <begin position="242"/>
        <end position="261"/>
    </location>
</feature>
<feature type="transmembrane region" description="Helical" evidence="5">
    <location>
        <begin position="48"/>
        <end position="70"/>
    </location>
</feature>
<dbReference type="Gene3D" id="1.10.3210.10">
    <property type="entry name" value="Hypothetical protein af1432"/>
    <property type="match status" value="1"/>
</dbReference>
<feature type="transmembrane region" description="Helical" evidence="5">
    <location>
        <begin position="158"/>
        <end position="180"/>
    </location>
</feature>
<name>A0A8J3MYE7_9CHLR</name>
<keyword evidence="4 5" id="KW-0472">Membrane</keyword>
<protein>
    <recommendedName>
        <fullName evidence="10">Diguanylate cyclase</fullName>
    </recommendedName>
</protein>
<feature type="transmembrane region" description="Helical" evidence="5">
    <location>
        <begin position="424"/>
        <end position="446"/>
    </location>
</feature>
<dbReference type="PANTHER" id="PTHR45138">
    <property type="entry name" value="REGULATORY COMPONENTS OF SENSORY TRANSDUCTION SYSTEM"/>
    <property type="match status" value="1"/>
</dbReference>
<dbReference type="Gene3D" id="3.30.70.270">
    <property type="match status" value="1"/>
</dbReference>
<evidence type="ECO:0000256" key="3">
    <source>
        <dbReference type="ARBA" id="ARBA00022989"/>
    </source>
</evidence>
<feature type="transmembrane region" description="Helical" evidence="5">
    <location>
        <begin position="130"/>
        <end position="151"/>
    </location>
</feature>
<accession>A0A8J3MYE7</accession>
<evidence type="ECO:0000256" key="4">
    <source>
        <dbReference type="ARBA" id="ARBA00023136"/>
    </source>
</evidence>
<dbReference type="InterPro" id="IPR050469">
    <property type="entry name" value="Diguanylate_Cyclase"/>
</dbReference>
<dbReference type="InterPro" id="IPR029787">
    <property type="entry name" value="Nucleotide_cyclase"/>
</dbReference>
<feature type="transmembrane region" description="Helical" evidence="5">
    <location>
        <begin position="330"/>
        <end position="354"/>
    </location>
</feature>
<feature type="domain" description="GGDEF" evidence="6">
    <location>
        <begin position="562"/>
        <end position="701"/>
    </location>
</feature>
<evidence type="ECO:0000313" key="8">
    <source>
        <dbReference type="EMBL" id="GHO49565.1"/>
    </source>
</evidence>
<dbReference type="CDD" id="cd00077">
    <property type="entry name" value="HDc"/>
    <property type="match status" value="1"/>
</dbReference>
<evidence type="ECO:0000313" key="9">
    <source>
        <dbReference type="Proteomes" id="UP000612362"/>
    </source>
</evidence>
<evidence type="ECO:0000256" key="5">
    <source>
        <dbReference type="SAM" id="Phobius"/>
    </source>
</evidence>
<dbReference type="GO" id="GO:0043709">
    <property type="term" value="P:cell adhesion involved in single-species biofilm formation"/>
    <property type="evidence" value="ECO:0007669"/>
    <property type="project" value="TreeGrafter"/>
</dbReference>
<feature type="transmembrane region" description="Helical" evidence="5">
    <location>
        <begin position="24"/>
        <end position="42"/>
    </location>
</feature>
<evidence type="ECO:0000259" key="7">
    <source>
        <dbReference type="PROSITE" id="PS51832"/>
    </source>
</evidence>
<feature type="transmembrane region" description="Helical" evidence="5">
    <location>
        <begin position="281"/>
        <end position="309"/>
    </location>
</feature>
<dbReference type="Proteomes" id="UP000612362">
    <property type="component" value="Unassembled WGS sequence"/>
</dbReference>
<dbReference type="FunFam" id="3.30.70.270:FF:000001">
    <property type="entry name" value="Diguanylate cyclase domain protein"/>
    <property type="match status" value="1"/>
</dbReference>
<dbReference type="Pfam" id="PF13487">
    <property type="entry name" value="HD_5"/>
    <property type="match status" value="1"/>
</dbReference>
<dbReference type="InterPro" id="IPR043128">
    <property type="entry name" value="Rev_trsase/Diguanyl_cyclase"/>
</dbReference>
<dbReference type="Gene3D" id="1.20.1740.10">
    <property type="entry name" value="Amino acid/polyamine transporter I"/>
    <property type="match status" value="1"/>
</dbReference>
<dbReference type="AlphaFoldDB" id="A0A8J3MYE7"/>
<organism evidence="8 9">
    <name type="scientific">Ktedonospora formicarum</name>
    <dbReference type="NCBI Taxonomy" id="2778364"/>
    <lineage>
        <taxon>Bacteria</taxon>
        <taxon>Bacillati</taxon>
        <taxon>Chloroflexota</taxon>
        <taxon>Ktedonobacteria</taxon>
        <taxon>Ktedonobacterales</taxon>
        <taxon>Ktedonobacteraceae</taxon>
        <taxon>Ktedonospora</taxon>
    </lineage>
</organism>
<dbReference type="InterPro" id="IPR002293">
    <property type="entry name" value="AA/rel_permease1"/>
</dbReference>
<keyword evidence="9" id="KW-1185">Reference proteome</keyword>
<reference evidence="8" key="1">
    <citation type="submission" date="2020-10" db="EMBL/GenBank/DDBJ databases">
        <title>Taxonomic study of unclassified bacteria belonging to the class Ktedonobacteria.</title>
        <authorList>
            <person name="Yabe S."/>
            <person name="Wang C.M."/>
            <person name="Zheng Y."/>
            <person name="Sakai Y."/>
            <person name="Cavaletti L."/>
            <person name="Monciardini P."/>
            <person name="Donadio S."/>
        </authorList>
    </citation>
    <scope>NUCLEOTIDE SEQUENCE</scope>
    <source>
        <strain evidence="8">SOSP1-1</strain>
    </source>
</reference>
<feature type="domain" description="HD-GYP" evidence="7">
    <location>
        <begin position="716"/>
        <end position="908"/>
    </location>
</feature>
<proteinExistence type="predicted"/>
<gene>
    <name evidence="8" type="ORF">KSX_77280</name>
</gene>
<dbReference type="SUPFAM" id="SSF109604">
    <property type="entry name" value="HD-domain/PDEase-like"/>
    <property type="match status" value="1"/>
</dbReference>
<dbReference type="GO" id="GO:0052621">
    <property type="term" value="F:diguanylate cyclase activity"/>
    <property type="evidence" value="ECO:0007669"/>
    <property type="project" value="TreeGrafter"/>
</dbReference>
<evidence type="ECO:0000259" key="6">
    <source>
        <dbReference type="PROSITE" id="PS50887"/>
    </source>
</evidence>
<dbReference type="Pfam" id="PF13520">
    <property type="entry name" value="AA_permease_2"/>
    <property type="match status" value="1"/>
</dbReference>
<comment type="subcellular location">
    <subcellularLocation>
        <location evidence="1">Membrane</location>
        <topology evidence="1">Multi-pass membrane protein</topology>
    </subcellularLocation>
</comment>
<dbReference type="EMBL" id="BNJF01000005">
    <property type="protein sequence ID" value="GHO49565.1"/>
    <property type="molecule type" value="Genomic_DNA"/>
</dbReference>
<dbReference type="NCBIfam" id="TIGR00254">
    <property type="entry name" value="GGDEF"/>
    <property type="match status" value="1"/>
</dbReference>
<dbReference type="SMART" id="SM00471">
    <property type="entry name" value="HDc"/>
    <property type="match status" value="1"/>
</dbReference>
<feature type="transmembrane region" description="Helical" evidence="5">
    <location>
        <begin position="452"/>
        <end position="474"/>
    </location>
</feature>
<dbReference type="InterPro" id="IPR003607">
    <property type="entry name" value="HD/PDEase_dom"/>
</dbReference>
<comment type="caution">
    <text evidence="8">The sequence shown here is derived from an EMBL/GenBank/DDBJ whole genome shotgun (WGS) entry which is preliminary data.</text>
</comment>
<dbReference type="PROSITE" id="PS51832">
    <property type="entry name" value="HD_GYP"/>
    <property type="match status" value="1"/>
</dbReference>
<dbReference type="InterPro" id="IPR000160">
    <property type="entry name" value="GGDEF_dom"/>
</dbReference>
<dbReference type="GO" id="GO:0022857">
    <property type="term" value="F:transmembrane transporter activity"/>
    <property type="evidence" value="ECO:0007669"/>
    <property type="project" value="InterPro"/>
</dbReference>
<keyword evidence="2 5" id="KW-0812">Transmembrane</keyword>
<feature type="transmembrane region" description="Helical" evidence="5">
    <location>
        <begin position="91"/>
        <end position="118"/>
    </location>
</feature>
<dbReference type="CDD" id="cd01949">
    <property type="entry name" value="GGDEF"/>
    <property type="match status" value="1"/>
</dbReference>
<feature type="transmembrane region" description="Helical" evidence="5">
    <location>
        <begin position="374"/>
        <end position="395"/>
    </location>
</feature>
<dbReference type="GO" id="GO:1902201">
    <property type="term" value="P:negative regulation of bacterial-type flagellum-dependent cell motility"/>
    <property type="evidence" value="ECO:0007669"/>
    <property type="project" value="TreeGrafter"/>
</dbReference>
<evidence type="ECO:0008006" key="10">
    <source>
        <dbReference type="Google" id="ProtNLM"/>
    </source>
</evidence>
<dbReference type="SMART" id="SM00267">
    <property type="entry name" value="GGDEF"/>
    <property type="match status" value="1"/>
</dbReference>
<dbReference type="SUPFAM" id="SSF55073">
    <property type="entry name" value="Nucleotide cyclase"/>
    <property type="match status" value="1"/>
</dbReference>
<dbReference type="PANTHER" id="PTHR45138:SF9">
    <property type="entry name" value="DIGUANYLATE CYCLASE DGCM-RELATED"/>
    <property type="match status" value="1"/>
</dbReference>
<dbReference type="PROSITE" id="PS50887">
    <property type="entry name" value="GGDEF"/>
    <property type="match status" value="1"/>
</dbReference>